<dbReference type="EMBL" id="SMGK01000005">
    <property type="protein sequence ID" value="TCK71734.1"/>
    <property type="molecule type" value="Genomic_DNA"/>
</dbReference>
<dbReference type="Proteomes" id="UP000295210">
    <property type="component" value="Unassembled WGS sequence"/>
</dbReference>
<comment type="caution">
    <text evidence="1">The sequence shown here is derived from an EMBL/GenBank/DDBJ whole genome shotgun (WGS) entry which is preliminary data.</text>
</comment>
<protein>
    <submittedName>
        <fullName evidence="1">Pyridine nucleotide-disulfide oxidoreductase</fullName>
    </submittedName>
</protein>
<dbReference type="OrthoDB" id="9778740at2"/>
<reference evidence="1 2" key="1">
    <citation type="submission" date="2019-03" db="EMBL/GenBank/DDBJ databases">
        <title>Genomic Encyclopedia of Type Strains, Phase IV (KMG-IV): sequencing the most valuable type-strain genomes for metagenomic binning, comparative biology and taxonomic classification.</title>
        <authorList>
            <person name="Goeker M."/>
        </authorList>
    </citation>
    <scope>NUCLEOTIDE SEQUENCE [LARGE SCALE GENOMIC DNA]</scope>
    <source>
        <strain evidence="1 2">DSM 103428</strain>
    </source>
</reference>
<organism evidence="1 2">
    <name type="scientific">Acidipila rosea</name>
    <dbReference type="NCBI Taxonomy" id="768535"/>
    <lineage>
        <taxon>Bacteria</taxon>
        <taxon>Pseudomonadati</taxon>
        <taxon>Acidobacteriota</taxon>
        <taxon>Terriglobia</taxon>
        <taxon>Terriglobales</taxon>
        <taxon>Acidobacteriaceae</taxon>
        <taxon>Acidipila</taxon>
    </lineage>
</organism>
<dbReference type="Pfam" id="PF13738">
    <property type="entry name" value="Pyr_redox_3"/>
    <property type="match status" value="1"/>
</dbReference>
<dbReference type="PRINTS" id="PR00469">
    <property type="entry name" value="PNDRDTASEII"/>
</dbReference>
<dbReference type="InterPro" id="IPR036188">
    <property type="entry name" value="FAD/NAD-bd_sf"/>
</dbReference>
<dbReference type="Gene3D" id="3.50.50.60">
    <property type="entry name" value="FAD/NAD(P)-binding domain"/>
    <property type="match status" value="1"/>
</dbReference>
<gene>
    <name evidence="1" type="ORF">C7378_3024</name>
</gene>
<dbReference type="AlphaFoldDB" id="A0A4R1L1J7"/>
<dbReference type="PRINTS" id="PR00368">
    <property type="entry name" value="FADPNR"/>
</dbReference>
<evidence type="ECO:0000313" key="2">
    <source>
        <dbReference type="Proteomes" id="UP000295210"/>
    </source>
</evidence>
<name>A0A4R1L1J7_9BACT</name>
<sequence length="422" mass="46351">MASPEIVIVGAGPYGLSIAAHLTAHGIPHRIFGQPMQSWREHMPTDMMLKSDGFASSLFSPGPASTLRDFCAQQCIPYHDTRIPVSLQTFVHYGLDFQQRFVPHLETEQVTAIDRIGSQFSLRLDNGEQLTATKVILAVGISHFAYFPPEIATLPPELLSHSYAHREPANFSGRHVTILGGGASAANLAAMLREAGAHVCILARRRTMEFHDAPGPRTLWQRLRSPSSSLGPGIKSFIFSKFPQIFRLLPEEARLQIVQNHLGPAAGWTVRDRVEGKVPFHGGISNLQAQERDGYVRLTYMQDGAHQELYTSHLIAATGYRVSLHRLPFLNQTLRNTVRTTGGSPLLSSRFESSVRGLYFTGLAAANSFGPLMRFACGAEYTASTLSKHLRKLCHATGGERLPHFSPAAQPCRIGQSLPDKG</sequence>
<proteinExistence type="predicted"/>
<dbReference type="PANTHER" id="PTHR38663">
    <property type="match status" value="1"/>
</dbReference>
<dbReference type="RefSeq" id="WP_131998500.1">
    <property type="nucleotide sequence ID" value="NZ_SMGK01000005.1"/>
</dbReference>
<keyword evidence="2" id="KW-1185">Reference proteome</keyword>
<accession>A0A4R1L1J7</accession>
<dbReference type="PANTHER" id="PTHR38663:SF1">
    <property type="entry name" value="L-ORNITHINE N(5)-MONOOXYGENASE"/>
    <property type="match status" value="1"/>
</dbReference>
<evidence type="ECO:0000313" key="1">
    <source>
        <dbReference type="EMBL" id="TCK71734.1"/>
    </source>
</evidence>
<dbReference type="SUPFAM" id="SSF51905">
    <property type="entry name" value="FAD/NAD(P)-binding domain"/>
    <property type="match status" value="1"/>
</dbReference>